<dbReference type="RefSeq" id="WP_114150008.1">
    <property type="nucleotide sequence ID" value="NZ_CAJHFX010000004.1"/>
</dbReference>
<protein>
    <submittedName>
        <fullName evidence="1">Uncharacterized protein</fullName>
    </submittedName>
</protein>
<name>A0A9P2LD30_ACIBA</name>
<sequence>MEEFRVKVKDESGIELYVNAYIYKWIVKKISAPQKRLNYIEYIVIGDERILPNEHYLFSSVLTGKTYKIDLIS</sequence>
<accession>A0A9P2LD30</accession>
<dbReference type="EMBL" id="AAYLMQ010000052">
    <property type="protein sequence ID" value="EGY2378835.1"/>
    <property type="molecule type" value="Genomic_DNA"/>
</dbReference>
<comment type="caution">
    <text evidence="1">The sequence shown here is derived from an EMBL/GenBank/DDBJ whole genome shotgun (WGS) entry which is preliminary data.</text>
</comment>
<reference evidence="1" key="1">
    <citation type="submission" date="2020-12" db="EMBL/GenBank/DDBJ databases">
        <authorList>
            <consortium name="Clinical and Environmental Microbiology Branch: Whole genome sequencing antimicrobial resistance pathogens in the healthcare setting"/>
        </authorList>
    </citation>
    <scope>NUCLEOTIDE SEQUENCE</scope>
    <source>
        <strain evidence="1">2018HL-00813</strain>
    </source>
</reference>
<gene>
    <name evidence="1" type="ORF">JHZ39_003256</name>
</gene>
<proteinExistence type="predicted"/>
<organism evidence="1">
    <name type="scientific">Acinetobacter baumannii</name>
    <dbReference type="NCBI Taxonomy" id="470"/>
    <lineage>
        <taxon>Bacteria</taxon>
        <taxon>Pseudomonadati</taxon>
        <taxon>Pseudomonadota</taxon>
        <taxon>Gammaproteobacteria</taxon>
        <taxon>Moraxellales</taxon>
        <taxon>Moraxellaceae</taxon>
        <taxon>Acinetobacter</taxon>
        <taxon>Acinetobacter calcoaceticus/baumannii complex</taxon>
    </lineage>
</organism>
<evidence type="ECO:0000313" key="1">
    <source>
        <dbReference type="EMBL" id="EGY2378835.1"/>
    </source>
</evidence>
<dbReference type="AlphaFoldDB" id="A0A9P2LD30"/>